<evidence type="ECO:0000313" key="3">
    <source>
        <dbReference type="EMBL" id="QDV07812.1"/>
    </source>
</evidence>
<keyword evidence="1 2" id="KW-0732">Signal</keyword>
<dbReference type="PANTHER" id="PTHR36220:SF1">
    <property type="entry name" value="GAMMA TUBULIN COMPLEX COMPONENT C-TERMINAL DOMAIN-CONTAINING PROTEIN"/>
    <property type="match status" value="1"/>
</dbReference>
<dbReference type="PANTHER" id="PTHR36220">
    <property type="entry name" value="UNNAMED PRODUCT"/>
    <property type="match status" value="1"/>
</dbReference>
<dbReference type="Pfam" id="PF14312">
    <property type="entry name" value="FG-GAP_2"/>
    <property type="match status" value="7"/>
</dbReference>
<dbReference type="Proteomes" id="UP000320390">
    <property type="component" value="Chromosome"/>
</dbReference>
<keyword evidence="4" id="KW-1185">Reference proteome</keyword>
<feature type="signal peptide" evidence="2">
    <location>
        <begin position="1"/>
        <end position="28"/>
    </location>
</feature>
<evidence type="ECO:0000256" key="2">
    <source>
        <dbReference type="SAM" id="SignalP"/>
    </source>
</evidence>
<evidence type="ECO:0000256" key="1">
    <source>
        <dbReference type="ARBA" id="ARBA00022729"/>
    </source>
</evidence>
<gene>
    <name evidence="3" type="ORF">Poly30_33450</name>
</gene>
<dbReference type="InterPro" id="IPR013517">
    <property type="entry name" value="FG-GAP"/>
</dbReference>
<reference evidence="3 4" key="1">
    <citation type="submission" date="2019-02" db="EMBL/GenBank/DDBJ databases">
        <title>Deep-cultivation of Planctomycetes and their phenomic and genomic characterization uncovers novel biology.</title>
        <authorList>
            <person name="Wiegand S."/>
            <person name="Jogler M."/>
            <person name="Boedeker C."/>
            <person name="Pinto D."/>
            <person name="Vollmers J."/>
            <person name="Rivas-Marin E."/>
            <person name="Kohn T."/>
            <person name="Peeters S.H."/>
            <person name="Heuer A."/>
            <person name="Rast P."/>
            <person name="Oberbeckmann S."/>
            <person name="Bunk B."/>
            <person name="Jeske O."/>
            <person name="Meyerdierks A."/>
            <person name="Storesund J.E."/>
            <person name="Kallscheuer N."/>
            <person name="Luecker S."/>
            <person name="Lage O.M."/>
            <person name="Pohl T."/>
            <person name="Merkel B.J."/>
            <person name="Hornburger P."/>
            <person name="Mueller R.-W."/>
            <person name="Bruemmer F."/>
            <person name="Labrenz M."/>
            <person name="Spormann A.M."/>
            <person name="Op den Camp H."/>
            <person name="Overmann J."/>
            <person name="Amann R."/>
            <person name="Jetten M.S.M."/>
            <person name="Mascher T."/>
            <person name="Medema M.H."/>
            <person name="Devos D.P."/>
            <person name="Kaster A.-K."/>
            <person name="Ovreas L."/>
            <person name="Rohde M."/>
            <person name="Galperin M.Y."/>
            <person name="Jogler C."/>
        </authorList>
    </citation>
    <scope>NUCLEOTIDE SEQUENCE [LARGE SCALE GENOMIC DNA]</scope>
    <source>
        <strain evidence="3 4">Poly30</strain>
    </source>
</reference>
<protein>
    <recommendedName>
        <fullName evidence="5">FG-GAP repeat protein</fullName>
    </recommendedName>
</protein>
<evidence type="ECO:0000313" key="4">
    <source>
        <dbReference type="Proteomes" id="UP000320390"/>
    </source>
</evidence>
<organism evidence="3 4">
    <name type="scientific">Saltatorellus ferox</name>
    <dbReference type="NCBI Taxonomy" id="2528018"/>
    <lineage>
        <taxon>Bacteria</taxon>
        <taxon>Pseudomonadati</taxon>
        <taxon>Planctomycetota</taxon>
        <taxon>Planctomycetia</taxon>
        <taxon>Planctomycetia incertae sedis</taxon>
        <taxon>Saltatorellus</taxon>
    </lineage>
</organism>
<accession>A0A518EUP5</accession>
<dbReference type="EMBL" id="CP036434">
    <property type="protein sequence ID" value="QDV07812.1"/>
    <property type="molecule type" value="Genomic_DNA"/>
</dbReference>
<dbReference type="AlphaFoldDB" id="A0A518EUP5"/>
<name>A0A518EUP5_9BACT</name>
<dbReference type="RefSeq" id="WP_145199373.1">
    <property type="nucleotide sequence ID" value="NZ_CP036434.1"/>
</dbReference>
<sequence length="856" mass="89145" precursor="true">MTPGLATRAAALPLLAAAFLHSSSEVSAWPHQGGEGSTAPEAKELSADDWSGIRAAYDRERHAFFATEEGHAALLHGQGCTAHFDGQGAWIEPGHAGWSLGLSLARYGFEGEFTEVQGTHGVRPEGQRLTYDWGETLSEWWINDTRGLEHGFTVHERPPGSAGAADQPLVFEMAVRGDLRAIATFDRRGVRFVDEEGEVRSTYEGLVAYDADGVPLQAWIDTTGAGFRIAVCEGTARYPLTVDPIVQAAYLKSAVAEAGDNFGISADISGDTVVVGAWGEDGSSTGVNGNQADNGANFSGAAYVFVRSGGTWSQEAYLKASNTGQSDYFGFSVGISRDTIVVGAYGEDSDATGINGNQSSNAAQNAGAAYIFQRTGTTWTQQAYLKASNTDVNDKFGHKVAITGGTVIVSAENEQSSATGVDGDQLDNSAGSSGAAYIFHRSGTRWSQQAYLKASNTEPADYFGAEVALSGDTAVVSSLWESSGATGVNGDQSDNSVGTAGAVYVFHRTAGVWSQQAYLKPSNTMTFHYFGYSVGISGDTIAIGALGDRSDSTGVNGSQADVGLIRAGAAYIFQRTGGVWRQEAYMKTSNPEYGDELGRSIAISGDVVVAGAIWEDSAASGVNGDQSDNSRSDAGAAYLYHRSEGVWTQRAYLKASNPGGSDLFGYSVAISGGTVLIATQGEDSNATGVNGNGSNNSAGNAGAAYIFNVGGLGNIGVSICAPGVPNSTGLPAELAVRGSSVALDNQVELFARNLPLGNFGYFLTSRTYGPPATPMGSQGAICLDGSIGRYIGPGQIRSSGSSGTFALSIDLTQTPQPSGFVSVLAGETWSFQAWYRDAIGGQVTSNFTDGVELTFR</sequence>
<dbReference type="OrthoDB" id="291134at2"/>
<dbReference type="Gene3D" id="2.130.10.130">
    <property type="entry name" value="Integrin alpha, N-terminal"/>
    <property type="match status" value="3"/>
</dbReference>
<feature type="chain" id="PRO_5021869100" description="FG-GAP repeat protein" evidence="2">
    <location>
        <begin position="29"/>
        <end position="856"/>
    </location>
</feature>
<evidence type="ECO:0008006" key="5">
    <source>
        <dbReference type="Google" id="ProtNLM"/>
    </source>
</evidence>
<dbReference type="InterPro" id="IPR028994">
    <property type="entry name" value="Integrin_alpha_N"/>
</dbReference>
<proteinExistence type="predicted"/>